<comment type="caution">
    <text evidence="1">The sequence shown here is derived from an EMBL/GenBank/DDBJ whole genome shotgun (WGS) entry which is preliminary data.</text>
</comment>
<reference evidence="1" key="1">
    <citation type="submission" date="2020-08" db="EMBL/GenBank/DDBJ databases">
        <title>Multicomponent nature underlies the extraordinary mechanical properties of spider dragline silk.</title>
        <authorList>
            <person name="Kono N."/>
            <person name="Nakamura H."/>
            <person name="Mori M."/>
            <person name="Yoshida Y."/>
            <person name="Ohtoshi R."/>
            <person name="Malay A.D."/>
            <person name="Moran D.A.P."/>
            <person name="Tomita M."/>
            <person name="Numata K."/>
            <person name="Arakawa K."/>
        </authorList>
    </citation>
    <scope>NUCLEOTIDE SEQUENCE</scope>
</reference>
<protein>
    <submittedName>
        <fullName evidence="1">Uncharacterized protein</fullName>
    </submittedName>
</protein>
<organism evidence="1 2">
    <name type="scientific">Nephila pilipes</name>
    <name type="common">Giant wood spider</name>
    <name type="synonym">Nephila maculata</name>
    <dbReference type="NCBI Taxonomy" id="299642"/>
    <lineage>
        <taxon>Eukaryota</taxon>
        <taxon>Metazoa</taxon>
        <taxon>Ecdysozoa</taxon>
        <taxon>Arthropoda</taxon>
        <taxon>Chelicerata</taxon>
        <taxon>Arachnida</taxon>
        <taxon>Araneae</taxon>
        <taxon>Araneomorphae</taxon>
        <taxon>Entelegynae</taxon>
        <taxon>Araneoidea</taxon>
        <taxon>Nephilidae</taxon>
        <taxon>Nephila</taxon>
    </lineage>
</organism>
<dbReference type="Proteomes" id="UP000887013">
    <property type="component" value="Unassembled WGS sequence"/>
</dbReference>
<evidence type="ECO:0000313" key="1">
    <source>
        <dbReference type="EMBL" id="GFT44273.1"/>
    </source>
</evidence>
<proteinExistence type="predicted"/>
<accession>A0A8X6TRY5</accession>
<sequence length="84" mass="9641">MTEQVLIKLFSLDSSEEGISGAFLLAEFQTLGSPPQRHSAQEEINPVLFLISHYPPFRSDGRRKPRVVSLFFAYSFTVRHWSLE</sequence>
<name>A0A8X6TRY5_NEPPI</name>
<dbReference type="AlphaFoldDB" id="A0A8X6TRY5"/>
<gene>
    <name evidence="1" type="ORF">NPIL_45421</name>
</gene>
<dbReference type="EMBL" id="BMAW01110668">
    <property type="protein sequence ID" value="GFT44273.1"/>
    <property type="molecule type" value="Genomic_DNA"/>
</dbReference>
<evidence type="ECO:0000313" key="2">
    <source>
        <dbReference type="Proteomes" id="UP000887013"/>
    </source>
</evidence>
<keyword evidence="2" id="KW-1185">Reference proteome</keyword>